<dbReference type="Pfam" id="PF00364">
    <property type="entry name" value="Biotin_lipoyl"/>
    <property type="match status" value="2"/>
</dbReference>
<comment type="catalytic activity">
    <reaction evidence="8 9">
        <text>N(6)-[(R)-dihydrolipoyl]-L-lysyl-[protein] + acetyl-CoA = N(6)-[(R)-S(8)-acetyldihydrolipoyl]-L-lysyl-[protein] + CoA</text>
        <dbReference type="Rhea" id="RHEA:17017"/>
        <dbReference type="Rhea" id="RHEA-COMP:10475"/>
        <dbReference type="Rhea" id="RHEA-COMP:10478"/>
        <dbReference type="ChEBI" id="CHEBI:57287"/>
        <dbReference type="ChEBI" id="CHEBI:57288"/>
        <dbReference type="ChEBI" id="CHEBI:83100"/>
        <dbReference type="ChEBI" id="CHEBI:83111"/>
        <dbReference type="EC" id="2.3.1.12"/>
    </reaction>
</comment>
<sequence length="581" mass="61123">MSKETIRVPDVGSSDPVDVIEVSVKKGDSVEAEDTIVVLESDKASVEVPCPKAGTVLELLVKAGDRVKEGDPLLELDTEAGDGGAEDDQSSGDEPENEPAAEKDQSGDNEQGEKEEKAEPKADEKPAKKESGGTREQTIPAPDLGDIDEAEIIELSVSEGDTVEAEQTILVLESDKASLEIPSPAAGTVKKLLVKTGDKITSGTELMVLETAGGGEDESGDDQPAEETSGDSKPGGSKSGESESGESEPGGSGPAREASSTQASGGIGEHPAKSGAAAAGRPSRNVHAGPAVRKLARETGVDLGAVPPSGPKDRILKEDVHAHIKQRMEQPAAAGGGGAPDLPEIDFSEFGPVERDELNKLRKVAARNLHRSWVTIPHVTQFDEADITELEAFRKSQNKALEKEGVKLTMLAFLVQACARALRKFPRVNSSLEPSGEALILKDYVHIGIAVDTPNGLVVPVLRDADKKGLSQIATEIGELAAKARDRKLSPADMKGATFSISSLGGIGGTAFTPIVNWPEVAILGVSRSDTKPVWDGNAFQPRLMLPLSFSYDHRVIDGADAARFITYLSGLLGDMRRALL</sequence>
<dbReference type="Gene3D" id="2.40.50.100">
    <property type="match status" value="2"/>
</dbReference>
<dbReference type="CDD" id="cd06849">
    <property type="entry name" value="lipoyl_domain"/>
    <property type="match status" value="2"/>
</dbReference>
<dbReference type="PROSITE" id="PS00189">
    <property type="entry name" value="LIPOYL"/>
    <property type="match status" value="2"/>
</dbReference>
<feature type="domain" description="Peripheral subunit-binding (PSBD)" evidence="12">
    <location>
        <begin position="287"/>
        <end position="324"/>
    </location>
</feature>
<dbReference type="InterPro" id="IPR011053">
    <property type="entry name" value="Single_hybrid_motif"/>
</dbReference>
<evidence type="ECO:0000259" key="11">
    <source>
        <dbReference type="PROSITE" id="PS50968"/>
    </source>
</evidence>
<feature type="domain" description="Lipoyl-binding" evidence="11">
    <location>
        <begin position="134"/>
        <end position="210"/>
    </location>
</feature>
<dbReference type="Proteomes" id="UP000259273">
    <property type="component" value="Unassembled WGS sequence"/>
</dbReference>
<evidence type="ECO:0000256" key="9">
    <source>
        <dbReference type="RuleBase" id="RU361137"/>
    </source>
</evidence>
<evidence type="ECO:0000256" key="3">
    <source>
        <dbReference type="ARBA" id="ARBA00022679"/>
    </source>
</evidence>
<proteinExistence type="inferred from homology"/>
<organism evidence="13 14">
    <name type="scientific">Haliea salexigens</name>
    <dbReference type="NCBI Taxonomy" id="287487"/>
    <lineage>
        <taxon>Bacteria</taxon>
        <taxon>Pseudomonadati</taxon>
        <taxon>Pseudomonadota</taxon>
        <taxon>Gammaproteobacteria</taxon>
        <taxon>Cellvibrionales</taxon>
        <taxon>Halieaceae</taxon>
        <taxon>Haliea</taxon>
    </lineage>
</organism>
<dbReference type="SUPFAM" id="SSF52777">
    <property type="entry name" value="CoA-dependent acyltransferases"/>
    <property type="match status" value="1"/>
</dbReference>
<comment type="subunit">
    <text evidence="2 9">Forms a 24-polypeptide structural core with octahedral symmetry.</text>
</comment>
<keyword evidence="3 9" id="KW-0808">Transferase</keyword>
<evidence type="ECO:0000256" key="10">
    <source>
        <dbReference type="SAM" id="MobiDB-lite"/>
    </source>
</evidence>
<feature type="domain" description="Lipoyl-binding" evidence="11">
    <location>
        <begin position="3"/>
        <end position="77"/>
    </location>
</feature>
<dbReference type="PROSITE" id="PS51826">
    <property type="entry name" value="PSBD"/>
    <property type="match status" value="1"/>
</dbReference>
<dbReference type="InterPro" id="IPR000089">
    <property type="entry name" value="Biotin_lipoyl"/>
</dbReference>
<feature type="compositionally biased region" description="Acidic residues" evidence="10">
    <location>
        <begin position="72"/>
        <end position="99"/>
    </location>
</feature>
<dbReference type="FunFam" id="3.30.559.10:FF:000004">
    <property type="entry name" value="Acetyltransferase component of pyruvate dehydrogenase complex"/>
    <property type="match status" value="1"/>
</dbReference>
<keyword evidence="6 9" id="KW-0012">Acyltransferase</keyword>
<comment type="cofactor">
    <cofactor evidence="9">
        <name>(R)-lipoate</name>
        <dbReference type="ChEBI" id="CHEBI:83088"/>
    </cofactor>
    <text evidence="9">Binds 2 lipoyl cofactors covalently.</text>
</comment>
<dbReference type="InterPro" id="IPR004167">
    <property type="entry name" value="PSBD"/>
</dbReference>
<evidence type="ECO:0000256" key="5">
    <source>
        <dbReference type="ARBA" id="ARBA00022823"/>
    </source>
</evidence>
<dbReference type="Pfam" id="PF00198">
    <property type="entry name" value="2-oxoacid_dh"/>
    <property type="match status" value="1"/>
</dbReference>
<keyword evidence="4" id="KW-0677">Repeat</keyword>
<dbReference type="InterPro" id="IPR023213">
    <property type="entry name" value="CAT-like_dom_sf"/>
</dbReference>
<gene>
    <name evidence="13" type="primary">aceF</name>
    <name evidence="13" type="ORF">DCP75_08880</name>
</gene>
<reference evidence="13 14" key="1">
    <citation type="journal article" date="2018" name="Nat. Biotechnol.">
        <title>A standardized bacterial taxonomy based on genome phylogeny substantially revises the tree of life.</title>
        <authorList>
            <person name="Parks D.H."/>
            <person name="Chuvochina M."/>
            <person name="Waite D.W."/>
            <person name="Rinke C."/>
            <person name="Skarshewski A."/>
            <person name="Chaumeil P.A."/>
            <person name="Hugenholtz P."/>
        </authorList>
    </citation>
    <scope>NUCLEOTIDE SEQUENCE [LARGE SCALE GENOMIC DNA]</scope>
    <source>
        <strain evidence="13">UBA9158</strain>
    </source>
</reference>
<dbReference type="PROSITE" id="PS50968">
    <property type="entry name" value="BIOTINYL_LIPOYL"/>
    <property type="match status" value="2"/>
</dbReference>
<dbReference type="SUPFAM" id="SSF51230">
    <property type="entry name" value="Single hybrid motif"/>
    <property type="match status" value="2"/>
</dbReference>
<feature type="compositionally biased region" description="Acidic residues" evidence="10">
    <location>
        <begin position="215"/>
        <end position="229"/>
    </location>
</feature>
<evidence type="ECO:0000256" key="2">
    <source>
        <dbReference type="ARBA" id="ARBA00011484"/>
    </source>
</evidence>
<feature type="region of interest" description="Disordered" evidence="10">
    <location>
        <begin position="197"/>
        <end position="288"/>
    </location>
</feature>
<dbReference type="GO" id="GO:0004742">
    <property type="term" value="F:dihydrolipoyllysine-residue acetyltransferase activity"/>
    <property type="evidence" value="ECO:0007669"/>
    <property type="project" value="UniProtKB-UniRule"/>
</dbReference>
<dbReference type="InterPro" id="IPR003016">
    <property type="entry name" value="2-oxoA_DH_lipoyl-BS"/>
</dbReference>
<evidence type="ECO:0000256" key="6">
    <source>
        <dbReference type="ARBA" id="ARBA00023315"/>
    </source>
</evidence>
<comment type="caution">
    <text evidence="13">The sequence shown here is derived from an EMBL/GenBank/DDBJ whole genome shotgun (WGS) entry which is preliminary data.</text>
</comment>
<evidence type="ECO:0000256" key="8">
    <source>
        <dbReference type="ARBA" id="ARBA00048370"/>
    </source>
</evidence>
<dbReference type="AlphaFoldDB" id="A0A3C1KNL1"/>
<feature type="region of interest" description="Disordered" evidence="10">
    <location>
        <begin position="64"/>
        <end position="147"/>
    </location>
</feature>
<dbReference type="EC" id="2.3.1.12" evidence="9"/>
<dbReference type="InterPro" id="IPR050743">
    <property type="entry name" value="2-oxoacid_DH_E2_comp"/>
</dbReference>
<evidence type="ECO:0000313" key="14">
    <source>
        <dbReference type="Proteomes" id="UP000259273"/>
    </source>
</evidence>
<evidence type="ECO:0000256" key="4">
    <source>
        <dbReference type="ARBA" id="ARBA00022737"/>
    </source>
</evidence>
<evidence type="ECO:0000313" key="13">
    <source>
        <dbReference type="EMBL" id="HAN27816.1"/>
    </source>
</evidence>
<accession>A0A3C1KNL1</accession>
<dbReference type="InterPro" id="IPR006256">
    <property type="entry name" value="AcTrfase_Pyrv_DH_cplx"/>
</dbReference>
<dbReference type="Gene3D" id="4.10.320.10">
    <property type="entry name" value="E3-binding domain"/>
    <property type="match status" value="1"/>
</dbReference>
<evidence type="ECO:0000259" key="12">
    <source>
        <dbReference type="PROSITE" id="PS51826"/>
    </source>
</evidence>
<evidence type="ECO:0000256" key="1">
    <source>
        <dbReference type="ARBA" id="ARBA00007317"/>
    </source>
</evidence>
<dbReference type="InterPro" id="IPR036625">
    <property type="entry name" value="E3-bd_dom_sf"/>
</dbReference>
<dbReference type="PANTHER" id="PTHR43178">
    <property type="entry name" value="DIHYDROLIPOAMIDE ACETYLTRANSFERASE COMPONENT OF PYRUVATE DEHYDROGENASE COMPLEX"/>
    <property type="match status" value="1"/>
</dbReference>
<dbReference type="GO" id="GO:0045254">
    <property type="term" value="C:pyruvate dehydrogenase complex"/>
    <property type="evidence" value="ECO:0007669"/>
    <property type="project" value="UniProtKB-UniRule"/>
</dbReference>
<evidence type="ECO:0000256" key="7">
    <source>
        <dbReference type="ARBA" id="ARBA00025211"/>
    </source>
</evidence>
<dbReference type="EMBL" id="DMND01000122">
    <property type="protein sequence ID" value="HAN27816.1"/>
    <property type="molecule type" value="Genomic_DNA"/>
</dbReference>
<dbReference type="PANTHER" id="PTHR43178:SF2">
    <property type="entry name" value="DIHYDROLIPOYLLYSINE-RESIDUE ACETYLTRANSFERASE COMPONENT OF PYRUVATE DEHYDROGENASE COMPLEX"/>
    <property type="match status" value="1"/>
</dbReference>
<dbReference type="GO" id="GO:0031405">
    <property type="term" value="F:lipoic acid binding"/>
    <property type="evidence" value="ECO:0007669"/>
    <property type="project" value="TreeGrafter"/>
</dbReference>
<feature type="compositionally biased region" description="Basic and acidic residues" evidence="10">
    <location>
        <begin position="100"/>
        <end position="133"/>
    </location>
</feature>
<dbReference type="GO" id="GO:0006086">
    <property type="term" value="P:pyruvate decarboxylation to acetyl-CoA"/>
    <property type="evidence" value="ECO:0007669"/>
    <property type="project" value="UniProtKB-UniRule"/>
</dbReference>
<comment type="function">
    <text evidence="7">The pyruvate dehydrogenase complex catalyzes the overall conversion of pyruvate to acetyl-CoA and CO(2). It contains multiple copies of three enzymatic components: pyruvate dehydrogenase (E1), dihydrolipoamide acetyltransferase (E2) and lipoamide dehydrogenase (E3).</text>
</comment>
<name>A0A3C1KNL1_9GAMM</name>
<dbReference type="Gene3D" id="3.30.559.10">
    <property type="entry name" value="Chloramphenicol acetyltransferase-like domain"/>
    <property type="match status" value="1"/>
</dbReference>
<dbReference type="GO" id="GO:0005737">
    <property type="term" value="C:cytoplasm"/>
    <property type="evidence" value="ECO:0007669"/>
    <property type="project" value="TreeGrafter"/>
</dbReference>
<comment type="similarity">
    <text evidence="1 9">Belongs to the 2-oxoacid dehydrogenase family.</text>
</comment>
<keyword evidence="5 9" id="KW-0450">Lipoyl</keyword>
<dbReference type="NCBIfam" id="TIGR01348">
    <property type="entry name" value="PDHac_trf_long"/>
    <property type="match status" value="1"/>
</dbReference>
<protein>
    <recommendedName>
        <fullName evidence="9">Acetyltransferase component of pyruvate dehydrogenase complex</fullName>
        <ecNumber evidence="9">2.3.1.12</ecNumber>
    </recommendedName>
</protein>
<dbReference type="InterPro" id="IPR001078">
    <property type="entry name" value="2-oxoacid_DH_actylTfrase"/>
</dbReference>
<dbReference type="SUPFAM" id="SSF47005">
    <property type="entry name" value="Peripheral subunit-binding domain of 2-oxo acid dehydrogenase complex"/>
    <property type="match status" value="1"/>
</dbReference>
<dbReference type="Pfam" id="PF02817">
    <property type="entry name" value="E3_binding"/>
    <property type="match status" value="1"/>
</dbReference>